<sequence length="172" mass="20035">MNDNELFNKIIDATSNVLTKIIEELKKFKTDINPSRIELFEKDKEKIDIKKDKSEGITSSPIEEEINMCLIIINSIHKVLYLLANDSIINERRWELKQKLFHLIETLNIIVCQENIREILEPILSLKKEMNINSLYVIEIIEKTDKIIELLNNYSSKSNITFDVASLDGEDL</sequence>
<evidence type="ECO:0000313" key="1">
    <source>
        <dbReference type="EMBL" id="QHU23122.1"/>
    </source>
</evidence>
<name>A0A6C0KYR7_9ZZZZ</name>
<dbReference type="AlphaFoldDB" id="A0A6C0KYR7"/>
<accession>A0A6C0KYR7</accession>
<reference evidence="1" key="1">
    <citation type="journal article" date="2020" name="Nature">
        <title>Giant virus diversity and host interactions through global metagenomics.</title>
        <authorList>
            <person name="Schulz F."/>
            <person name="Roux S."/>
            <person name="Paez-Espino D."/>
            <person name="Jungbluth S."/>
            <person name="Walsh D.A."/>
            <person name="Denef V.J."/>
            <person name="McMahon K.D."/>
            <person name="Konstantinidis K.T."/>
            <person name="Eloe-Fadrosh E.A."/>
            <person name="Kyrpides N.C."/>
            <person name="Woyke T."/>
        </authorList>
    </citation>
    <scope>NUCLEOTIDE SEQUENCE</scope>
    <source>
        <strain evidence="1">GVMAG-S-ERX555907-63</strain>
    </source>
</reference>
<organism evidence="1">
    <name type="scientific">viral metagenome</name>
    <dbReference type="NCBI Taxonomy" id="1070528"/>
    <lineage>
        <taxon>unclassified sequences</taxon>
        <taxon>metagenomes</taxon>
        <taxon>organismal metagenomes</taxon>
    </lineage>
</organism>
<proteinExistence type="predicted"/>
<protein>
    <submittedName>
        <fullName evidence="1">Uncharacterized protein</fullName>
    </submittedName>
</protein>
<dbReference type="EMBL" id="MN741024">
    <property type="protein sequence ID" value="QHU23122.1"/>
    <property type="molecule type" value="Genomic_DNA"/>
</dbReference>